<reference evidence="2" key="2">
    <citation type="submission" date="2020-07" db="EMBL/GenBank/DDBJ databases">
        <authorList>
            <person name="Vera ALvarez R."/>
            <person name="Arias-Moreno D.M."/>
            <person name="Jimenez-Jacinto V."/>
            <person name="Jimenez-Bremont J.F."/>
            <person name="Swaminathan K."/>
            <person name="Moose S.P."/>
            <person name="Guerrero-Gonzalez M.L."/>
            <person name="Marino-Ramirez L."/>
            <person name="Landsman D."/>
            <person name="Rodriguez-Kessler M."/>
            <person name="Delgado-Sanchez P."/>
        </authorList>
    </citation>
    <scope>NUCLEOTIDE SEQUENCE</scope>
    <source>
        <tissue evidence="2">Cladode</tissue>
    </source>
</reference>
<feature type="domain" description="Reverse transcriptase zinc-binding" evidence="1">
    <location>
        <begin position="74"/>
        <end position="158"/>
    </location>
</feature>
<protein>
    <recommendedName>
        <fullName evidence="1">Reverse transcriptase zinc-binding domain-containing protein</fullName>
    </recommendedName>
</protein>
<proteinExistence type="predicted"/>
<evidence type="ECO:0000313" key="2">
    <source>
        <dbReference type="EMBL" id="MBA4674594.1"/>
    </source>
</evidence>
<dbReference type="PANTHER" id="PTHR36617:SF5">
    <property type="entry name" value="OS05G0421675 PROTEIN"/>
    <property type="match status" value="1"/>
</dbReference>
<organism evidence="2">
    <name type="scientific">Opuntia streptacantha</name>
    <name type="common">Prickly pear cactus</name>
    <name type="synonym">Opuntia cardona</name>
    <dbReference type="NCBI Taxonomy" id="393608"/>
    <lineage>
        <taxon>Eukaryota</taxon>
        <taxon>Viridiplantae</taxon>
        <taxon>Streptophyta</taxon>
        <taxon>Embryophyta</taxon>
        <taxon>Tracheophyta</taxon>
        <taxon>Spermatophyta</taxon>
        <taxon>Magnoliopsida</taxon>
        <taxon>eudicotyledons</taxon>
        <taxon>Gunneridae</taxon>
        <taxon>Pentapetalae</taxon>
        <taxon>Caryophyllales</taxon>
        <taxon>Cactineae</taxon>
        <taxon>Cactaceae</taxon>
        <taxon>Opuntioideae</taxon>
        <taxon>Opuntia</taxon>
    </lineage>
</organism>
<dbReference type="PANTHER" id="PTHR36617">
    <property type="entry name" value="PROTEIN, PUTATIVE-RELATED"/>
    <property type="match status" value="1"/>
</dbReference>
<dbReference type="InterPro" id="IPR026960">
    <property type="entry name" value="RVT-Znf"/>
</dbReference>
<evidence type="ECO:0000259" key="1">
    <source>
        <dbReference type="Pfam" id="PF13966"/>
    </source>
</evidence>
<dbReference type="EMBL" id="GISG01263639">
    <property type="protein sequence ID" value="MBA4674594.1"/>
    <property type="molecule type" value="Transcribed_RNA"/>
</dbReference>
<reference evidence="2" key="1">
    <citation type="journal article" date="2013" name="J. Plant Res.">
        <title>Effect of fungi and light on seed germination of three Opuntia species from semiarid lands of central Mexico.</title>
        <authorList>
            <person name="Delgado-Sanchez P."/>
            <person name="Jimenez-Bremont J.F."/>
            <person name="Guerrero-Gonzalez Mde L."/>
            <person name="Flores J."/>
        </authorList>
    </citation>
    <scope>NUCLEOTIDE SEQUENCE</scope>
    <source>
        <tissue evidence="2">Cladode</tissue>
    </source>
</reference>
<name>A0A7C9AS09_OPUST</name>
<dbReference type="AlphaFoldDB" id="A0A7C9AS09"/>
<accession>A0A7C9AS09</accession>
<sequence>MFPSLYALAQDREASVADYHVQGTNSSVWVPVFVREGFANDDGLLRLFSKLSEISIDTSSTDKVRWKLNTKGCFTVRSFYLKLLSLNVSQMEISGNSGFPCQLIWRTLAPVKVAFFVWEASHGKILTIDNLHKRGFTLVNRCYMCKEDSESVDICCFTARLPGLCGSLPLTVWGSIGLHPTLLGAIF</sequence>
<dbReference type="Pfam" id="PF13966">
    <property type="entry name" value="zf-RVT"/>
    <property type="match status" value="1"/>
</dbReference>